<comment type="subcellular location">
    <subcellularLocation>
        <location evidence="1">Cell membrane</location>
        <topology evidence="1">Multi-pass membrane protein</topology>
    </subcellularLocation>
</comment>
<evidence type="ECO:0000313" key="9">
    <source>
        <dbReference type="EMBL" id="CAB4015396.1"/>
    </source>
</evidence>
<evidence type="ECO:0000256" key="4">
    <source>
        <dbReference type="ARBA" id="ARBA00022989"/>
    </source>
</evidence>
<dbReference type="GO" id="GO:0005886">
    <property type="term" value="C:plasma membrane"/>
    <property type="evidence" value="ECO:0007669"/>
    <property type="project" value="UniProtKB-SubCell"/>
</dbReference>
<keyword evidence="2" id="KW-1003">Cell membrane</keyword>
<evidence type="ECO:0000256" key="5">
    <source>
        <dbReference type="ARBA" id="ARBA00023040"/>
    </source>
</evidence>
<evidence type="ECO:0000256" key="7">
    <source>
        <dbReference type="ARBA" id="ARBA00023170"/>
    </source>
</evidence>
<keyword evidence="6" id="KW-0472">Membrane</keyword>
<evidence type="ECO:0000313" key="10">
    <source>
        <dbReference type="Proteomes" id="UP001152795"/>
    </source>
</evidence>
<keyword evidence="10" id="KW-1185">Reference proteome</keyword>
<dbReference type="SUPFAM" id="SSF81321">
    <property type="entry name" value="Family A G protein-coupled receptor-like"/>
    <property type="match status" value="1"/>
</dbReference>
<sequence length="327" mass="36517">MSSANTTSPMDSATVRTVLISTLMAITDVAVFFGNFLAVASFCINNKLHTVTNSFIVSMSVGDLLIALVCIPTLIIANVLAPNLSSDTGLLYCHVSLSITIALMIVAIGNLALNSLDRYRAILYPLTYNTRMTKRRVFWKIALAWIVSFAFGFLPFFGWGRLPNERNETETLFCQVRANLSWNYTLAFICIAGTPFVLMGVAYWKIFKTARRHTKVIAADVARLQENKRVDYIKETRAAKLVGAILGAFIICYLPLFVAVVVDLSLKEGISSYVYVGAVLWGTVNSSVNPFIVAAMNREYRQTYHRIVRCKWRKTNPHEGTVQAWSK</sequence>
<protein>
    <submittedName>
        <fullName evidence="9">Octopamine receptor 1-like</fullName>
    </submittedName>
</protein>
<proteinExistence type="predicted"/>
<keyword evidence="8" id="KW-0807">Transducer</keyword>
<dbReference type="InterPro" id="IPR000276">
    <property type="entry name" value="GPCR_Rhodpsn"/>
</dbReference>
<dbReference type="EMBL" id="CACRXK020008699">
    <property type="protein sequence ID" value="CAB4015396.1"/>
    <property type="molecule type" value="Genomic_DNA"/>
</dbReference>
<keyword evidence="5" id="KW-0297">G-protein coupled receptor</keyword>
<reference evidence="9" key="1">
    <citation type="submission" date="2020-04" db="EMBL/GenBank/DDBJ databases">
        <authorList>
            <person name="Alioto T."/>
            <person name="Alioto T."/>
            <person name="Gomez Garrido J."/>
        </authorList>
    </citation>
    <scope>NUCLEOTIDE SEQUENCE</scope>
    <source>
        <strain evidence="9">A484AB</strain>
    </source>
</reference>
<gene>
    <name evidence="9" type="ORF">PACLA_8A020653</name>
</gene>
<evidence type="ECO:0000256" key="2">
    <source>
        <dbReference type="ARBA" id="ARBA00022475"/>
    </source>
</evidence>
<keyword evidence="7 9" id="KW-0675">Receptor</keyword>
<dbReference type="PANTHER" id="PTHR24248">
    <property type="entry name" value="ADRENERGIC RECEPTOR-RELATED G-PROTEIN COUPLED RECEPTOR"/>
    <property type="match status" value="1"/>
</dbReference>
<dbReference type="Gene3D" id="1.20.1070.10">
    <property type="entry name" value="Rhodopsin 7-helix transmembrane proteins"/>
    <property type="match status" value="1"/>
</dbReference>
<organism evidence="9 10">
    <name type="scientific">Paramuricea clavata</name>
    <name type="common">Red gorgonian</name>
    <name type="synonym">Violescent sea-whip</name>
    <dbReference type="NCBI Taxonomy" id="317549"/>
    <lineage>
        <taxon>Eukaryota</taxon>
        <taxon>Metazoa</taxon>
        <taxon>Cnidaria</taxon>
        <taxon>Anthozoa</taxon>
        <taxon>Octocorallia</taxon>
        <taxon>Malacalcyonacea</taxon>
        <taxon>Plexauridae</taxon>
        <taxon>Paramuricea</taxon>
    </lineage>
</organism>
<evidence type="ECO:0000256" key="1">
    <source>
        <dbReference type="ARBA" id="ARBA00004651"/>
    </source>
</evidence>
<name>A0A6S7ICJ3_PARCT</name>
<keyword evidence="3" id="KW-0812">Transmembrane</keyword>
<dbReference type="GO" id="GO:0004993">
    <property type="term" value="F:G protein-coupled serotonin receptor activity"/>
    <property type="evidence" value="ECO:0007669"/>
    <property type="project" value="UniProtKB-ARBA"/>
</dbReference>
<dbReference type="AlphaFoldDB" id="A0A6S7ICJ3"/>
<dbReference type="GO" id="GO:0071880">
    <property type="term" value="P:adenylate cyclase-activating adrenergic receptor signaling pathway"/>
    <property type="evidence" value="ECO:0007669"/>
    <property type="project" value="TreeGrafter"/>
</dbReference>
<dbReference type="Proteomes" id="UP001152795">
    <property type="component" value="Unassembled WGS sequence"/>
</dbReference>
<dbReference type="PROSITE" id="PS50262">
    <property type="entry name" value="G_PROTEIN_RECEP_F1_2"/>
    <property type="match status" value="1"/>
</dbReference>
<dbReference type="CDD" id="cd14967">
    <property type="entry name" value="7tmA_amine_R-like"/>
    <property type="match status" value="1"/>
</dbReference>
<evidence type="ECO:0000256" key="3">
    <source>
        <dbReference type="ARBA" id="ARBA00022692"/>
    </source>
</evidence>
<dbReference type="Pfam" id="PF00001">
    <property type="entry name" value="7tm_1"/>
    <property type="match status" value="1"/>
</dbReference>
<keyword evidence="4" id="KW-1133">Transmembrane helix</keyword>
<comment type="caution">
    <text evidence="9">The sequence shown here is derived from an EMBL/GenBank/DDBJ whole genome shotgun (WGS) entry which is preliminary data.</text>
</comment>
<evidence type="ECO:0000256" key="6">
    <source>
        <dbReference type="ARBA" id="ARBA00023136"/>
    </source>
</evidence>
<evidence type="ECO:0000256" key="8">
    <source>
        <dbReference type="ARBA" id="ARBA00023224"/>
    </source>
</evidence>
<accession>A0A6S7ICJ3</accession>
<dbReference type="OrthoDB" id="5957871at2759"/>
<dbReference type="GO" id="GO:0043410">
    <property type="term" value="P:positive regulation of MAPK cascade"/>
    <property type="evidence" value="ECO:0007669"/>
    <property type="project" value="TreeGrafter"/>
</dbReference>
<dbReference type="PRINTS" id="PR00237">
    <property type="entry name" value="GPCRRHODOPSN"/>
</dbReference>
<dbReference type="InterPro" id="IPR017452">
    <property type="entry name" value="GPCR_Rhodpsn_7TM"/>
</dbReference>